<dbReference type="PANTHER" id="PTHR32243:SF34">
    <property type="entry name" value="GALACTOOLIGOSACCHARIDES TRANSPORT SYSTEM PERMEASE PROTEIN GANQ"/>
    <property type="match status" value="1"/>
</dbReference>
<dbReference type="InterPro" id="IPR050901">
    <property type="entry name" value="BP-dep_ABC_trans_perm"/>
</dbReference>
<sequence>MSIKGQKYLRLTGTYLIIIVMFAIIFYPLLWIVGSSFNPGQSLSGSSIIPKNATLDHYKELFDTNQSAYLLWYWNSLKISVLTMVFTVILVSFTAYSFSRYRFIGRKNSLMTFLILQMIPNFAALIAIFILALLTGLLDTHLGLILVYVGGAIPMNTWLMKGYLDTIPKELDESAKMDGAGHLRIFFQIVMPLATPIIAVVALFAFIAPFGDFILARVLLRSEEKYTLAVGLYDLVAKQFGAEFTTFAAGAVLIAVPIAILFLSFQKYFVSGLTAGGTKG</sequence>
<keyword evidence="7 8" id="KW-0472">Membrane</keyword>
<dbReference type="InterPro" id="IPR035906">
    <property type="entry name" value="MetI-like_sf"/>
</dbReference>
<keyword evidence="3" id="KW-1003">Cell membrane</keyword>
<dbReference type="RefSeq" id="WP_044391355.1">
    <property type="nucleotide sequence ID" value="NZ_JXIQ01000021.1"/>
</dbReference>
<dbReference type="GO" id="GO:0042956">
    <property type="term" value="P:maltodextrin transmembrane transport"/>
    <property type="evidence" value="ECO:0007669"/>
    <property type="project" value="TreeGrafter"/>
</dbReference>
<organism evidence="10 11">
    <name type="scientific">Mesobacillus subterraneus</name>
    <dbReference type="NCBI Taxonomy" id="285983"/>
    <lineage>
        <taxon>Bacteria</taxon>
        <taxon>Bacillati</taxon>
        <taxon>Bacillota</taxon>
        <taxon>Bacilli</taxon>
        <taxon>Bacillales</taxon>
        <taxon>Bacillaceae</taxon>
        <taxon>Mesobacillus</taxon>
    </lineage>
</organism>
<keyword evidence="5 8" id="KW-0812">Transmembrane</keyword>
<dbReference type="GO" id="GO:0005886">
    <property type="term" value="C:plasma membrane"/>
    <property type="evidence" value="ECO:0007669"/>
    <property type="project" value="UniProtKB-SubCell"/>
</dbReference>
<keyword evidence="4" id="KW-0762">Sugar transport</keyword>
<dbReference type="GO" id="GO:0015423">
    <property type="term" value="F:ABC-type maltose transporter activity"/>
    <property type="evidence" value="ECO:0007669"/>
    <property type="project" value="TreeGrafter"/>
</dbReference>
<evidence type="ECO:0000313" key="11">
    <source>
        <dbReference type="Proteomes" id="UP000032512"/>
    </source>
</evidence>
<gene>
    <name evidence="10" type="ORF">UB32_03870</name>
</gene>
<proteinExistence type="inferred from homology"/>
<evidence type="ECO:0000256" key="8">
    <source>
        <dbReference type="RuleBase" id="RU363032"/>
    </source>
</evidence>
<dbReference type="Pfam" id="PF00528">
    <property type="entry name" value="BPD_transp_1"/>
    <property type="match status" value="1"/>
</dbReference>
<dbReference type="InterPro" id="IPR000515">
    <property type="entry name" value="MetI-like"/>
</dbReference>
<feature type="domain" description="ABC transmembrane type-1" evidence="9">
    <location>
        <begin position="73"/>
        <end position="265"/>
    </location>
</feature>
<evidence type="ECO:0000256" key="6">
    <source>
        <dbReference type="ARBA" id="ARBA00022989"/>
    </source>
</evidence>
<name>A0A0D6ZBT4_9BACI</name>
<feature type="transmembrane region" description="Helical" evidence="8">
    <location>
        <begin position="185"/>
        <end position="210"/>
    </location>
</feature>
<dbReference type="Proteomes" id="UP000032512">
    <property type="component" value="Unassembled WGS sequence"/>
</dbReference>
<evidence type="ECO:0000256" key="4">
    <source>
        <dbReference type="ARBA" id="ARBA00022597"/>
    </source>
</evidence>
<dbReference type="EMBL" id="JXIQ01000021">
    <property type="protein sequence ID" value="KIY23249.1"/>
    <property type="molecule type" value="Genomic_DNA"/>
</dbReference>
<evidence type="ECO:0000256" key="3">
    <source>
        <dbReference type="ARBA" id="ARBA00022475"/>
    </source>
</evidence>
<comment type="similarity">
    <text evidence="8">Belongs to the binding-protein-dependent transport system permease family.</text>
</comment>
<dbReference type="CDD" id="cd06261">
    <property type="entry name" value="TM_PBP2"/>
    <property type="match status" value="1"/>
</dbReference>
<evidence type="ECO:0000256" key="7">
    <source>
        <dbReference type="ARBA" id="ARBA00023136"/>
    </source>
</evidence>
<dbReference type="PANTHER" id="PTHR32243">
    <property type="entry name" value="MALTOSE TRANSPORT SYSTEM PERMEASE-RELATED"/>
    <property type="match status" value="1"/>
</dbReference>
<accession>A0A0D6ZBT4</accession>
<dbReference type="AlphaFoldDB" id="A0A0D6ZBT4"/>
<feature type="transmembrane region" description="Helical" evidence="8">
    <location>
        <begin position="244"/>
        <end position="265"/>
    </location>
</feature>
<feature type="transmembrane region" description="Helical" evidence="8">
    <location>
        <begin position="79"/>
        <end position="98"/>
    </location>
</feature>
<dbReference type="FunFam" id="1.10.3720.10:FF:000034">
    <property type="entry name" value="Sugar ABC transporter permease"/>
    <property type="match status" value="1"/>
</dbReference>
<keyword evidence="11" id="KW-1185">Reference proteome</keyword>
<evidence type="ECO:0000256" key="2">
    <source>
        <dbReference type="ARBA" id="ARBA00022448"/>
    </source>
</evidence>
<dbReference type="PROSITE" id="PS50928">
    <property type="entry name" value="ABC_TM1"/>
    <property type="match status" value="1"/>
</dbReference>
<dbReference type="Gene3D" id="1.10.3720.10">
    <property type="entry name" value="MetI-like"/>
    <property type="match status" value="1"/>
</dbReference>
<feature type="transmembrane region" description="Helical" evidence="8">
    <location>
        <begin position="110"/>
        <end position="133"/>
    </location>
</feature>
<protein>
    <submittedName>
        <fullName evidence="10">Arabinogalactan ABC transporter permease</fullName>
    </submittedName>
</protein>
<comment type="subcellular location">
    <subcellularLocation>
        <location evidence="1 8">Cell membrane</location>
        <topology evidence="1 8">Multi-pass membrane protein</topology>
    </subcellularLocation>
</comment>
<evidence type="ECO:0000256" key="1">
    <source>
        <dbReference type="ARBA" id="ARBA00004651"/>
    </source>
</evidence>
<feature type="transmembrane region" description="Helical" evidence="8">
    <location>
        <begin position="145"/>
        <end position="164"/>
    </location>
</feature>
<evidence type="ECO:0000259" key="9">
    <source>
        <dbReference type="PROSITE" id="PS50928"/>
    </source>
</evidence>
<reference evidence="10 11" key="1">
    <citation type="submission" date="2015-01" db="EMBL/GenBank/DDBJ databases">
        <title>Draft genome sequences of the supercritical CO2 tolerant bacteria Bacillus subterraneus MITOT1 and Bacillus cereus MIT0214.</title>
        <authorList>
            <person name="Peet K.C."/>
            <person name="Thompson J.R."/>
        </authorList>
    </citation>
    <scope>NUCLEOTIDE SEQUENCE [LARGE SCALE GENOMIC DNA]</scope>
    <source>
        <strain evidence="10 11">MITOT1</strain>
    </source>
</reference>
<evidence type="ECO:0000313" key="10">
    <source>
        <dbReference type="EMBL" id="KIY23249.1"/>
    </source>
</evidence>
<feature type="transmembrane region" description="Helical" evidence="8">
    <location>
        <begin position="12"/>
        <end position="33"/>
    </location>
</feature>
<evidence type="ECO:0000256" key="5">
    <source>
        <dbReference type="ARBA" id="ARBA00022692"/>
    </source>
</evidence>
<keyword evidence="6 8" id="KW-1133">Transmembrane helix</keyword>
<dbReference type="SUPFAM" id="SSF161098">
    <property type="entry name" value="MetI-like"/>
    <property type="match status" value="1"/>
</dbReference>
<dbReference type="PATRIC" id="fig|285983.3.peg.2820"/>
<comment type="caution">
    <text evidence="10">The sequence shown here is derived from an EMBL/GenBank/DDBJ whole genome shotgun (WGS) entry which is preliminary data.</text>
</comment>
<keyword evidence="2 8" id="KW-0813">Transport</keyword>
<dbReference type="OrthoDB" id="9794684at2"/>